<dbReference type="SMART" id="SM00530">
    <property type="entry name" value="HTH_XRE"/>
    <property type="match status" value="1"/>
</dbReference>
<protein>
    <submittedName>
        <fullName evidence="2">Helix-turn-helix transcriptional regulator</fullName>
    </submittedName>
</protein>
<name>A0A518RKY8_9SPHN</name>
<proteinExistence type="predicted"/>
<dbReference type="SUPFAM" id="SSF47413">
    <property type="entry name" value="lambda repressor-like DNA-binding domains"/>
    <property type="match status" value="1"/>
</dbReference>
<dbReference type="CDD" id="cd00093">
    <property type="entry name" value="HTH_XRE"/>
    <property type="match status" value="1"/>
</dbReference>
<gene>
    <name evidence="2" type="ORF">FPZ54_04370</name>
</gene>
<dbReference type="Proteomes" id="UP000318055">
    <property type="component" value="Chromosome"/>
</dbReference>
<dbReference type="GO" id="GO:0003677">
    <property type="term" value="F:DNA binding"/>
    <property type="evidence" value="ECO:0007669"/>
    <property type="project" value="InterPro"/>
</dbReference>
<dbReference type="RefSeq" id="WP_145849569.1">
    <property type="nucleotide sequence ID" value="NZ_CP042239.1"/>
</dbReference>
<dbReference type="InterPro" id="IPR001387">
    <property type="entry name" value="Cro/C1-type_HTH"/>
</dbReference>
<dbReference type="AlphaFoldDB" id="A0A518RKY8"/>
<evidence type="ECO:0000259" key="1">
    <source>
        <dbReference type="PROSITE" id="PS50943"/>
    </source>
</evidence>
<keyword evidence="3" id="KW-1185">Reference proteome</keyword>
<reference evidence="2 3" key="1">
    <citation type="submission" date="2019-07" db="EMBL/GenBank/DDBJ databases">
        <title>Sphingomonas alkalisoli sp. nov., isolated from rhizosphere soil of Suaedae salsa.</title>
        <authorList>
            <person name="Zhang H."/>
            <person name="Xu L."/>
            <person name="Zhang J.-X."/>
            <person name="Sun J.-Q."/>
        </authorList>
    </citation>
    <scope>NUCLEOTIDE SEQUENCE [LARGE SCALE GENOMIC DNA]</scope>
    <source>
        <strain evidence="2 3">XS-10</strain>
    </source>
</reference>
<sequence length="83" mass="9734">MQNSRKTPFEEPYIAIIDSLVRRRKQIGVSQIELAAALGYDQSFVSRIERRQRRLDVWEFVRFCRALELNPGDVLDPQLNKAD</sequence>
<dbReference type="EMBL" id="CP042239">
    <property type="protein sequence ID" value="QDX28099.1"/>
    <property type="molecule type" value="Genomic_DNA"/>
</dbReference>
<dbReference type="Pfam" id="PF13560">
    <property type="entry name" value="HTH_31"/>
    <property type="match status" value="1"/>
</dbReference>
<dbReference type="PROSITE" id="PS50943">
    <property type="entry name" value="HTH_CROC1"/>
    <property type="match status" value="1"/>
</dbReference>
<dbReference type="OrthoDB" id="9803379at2"/>
<evidence type="ECO:0000313" key="2">
    <source>
        <dbReference type="EMBL" id="QDX28099.1"/>
    </source>
</evidence>
<dbReference type="Gene3D" id="1.10.260.40">
    <property type="entry name" value="lambda repressor-like DNA-binding domains"/>
    <property type="match status" value="1"/>
</dbReference>
<organism evidence="2 3">
    <name type="scientific">Sphingomonas suaedae</name>
    <dbReference type="NCBI Taxonomy" id="2599297"/>
    <lineage>
        <taxon>Bacteria</taxon>
        <taxon>Pseudomonadati</taxon>
        <taxon>Pseudomonadota</taxon>
        <taxon>Alphaproteobacteria</taxon>
        <taxon>Sphingomonadales</taxon>
        <taxon>Sphingomonadaceae</taxon>
        <taxon>Sphingomonas</taxon>
    </lineage>
</organism>
<accession>A0A518RKY8</accession>
<dbReference type="KEGG" id="ssua:FPZ54_04370"/>
<feature type="domain" description="HTH cro/C1-type" evidence="1">
    <location>
        <begin position="20"/>
        <end position="74"/>
    </location>
</feature>
<dbReference type="InterPro" id="IPR010982">
    <property type="entry name" value="Lambda_DNA-bd_dom_sf"/>
</dbReference>
<evidence type="ECO:0000313" key="3">
    <source>
        <dbReference type="Proteomes" id="UP000318055"/>
    </source>
</evidence>